<keyword evidence="4 7" id="KW-0689">Ribosomal protein</keyword>
<keyword evidence="5 7" id="KW-0687">Ribonucleoprotein</keyword>
<comment type="similarity">
    <text evidence="1 7">Belongs to the bacterial ribosomal protein bS20 family.</text>
</comment>
<evidence type="ECO:0000256" key="8">
    <source>
        <dbReference type="SAM" id="MobiDB-lite"/>
    </source>
</evidence>
<dbReference type="SUPFAM" id="SSF46992">
    <property type="entry name" value="Ribosomal protein S20"/>
    <property type="match status" value="1"/>
</dbReference>
<organism evidence="9 10">
    <name type="scientific">Erysipelothrix inopinata</name>
    <dbReference type="NCBI Taxonomy" id="225084"/>
    <lineage>
        <taxon>Bacteria</taxon>
        <taxon>Bacillati</taxon>
        <taxon>Bacillota</taxon>
        <taxon>Erysipelotrichia</taxon>
        <taxon>Erysipelotrichales</taxon>
        <taxon>Erysipelotrichaceae</taxon>
        <taxon>Erysipelothrix</taxon>
    </lineage>
</organism>
<dbReference type="Proteomes" id="UP000515928">
    <property type="component" value="Chromosome"/>
</dbReference>
<dbReference type="GO" id="GO:0070181">
    <property type="term" value="F:small ribosomal subunit rRNA binding"/>
    <property type="evidence" value="ECO:0007669"/>
    <property type="project" value="TreeGrafter"/>
</dbReference>
<dbReference type="GO" id="GO:0006412">
    <property type="term" value="P:translation"/>
    <property type="evidence" value="ECO:0007669"/>
    <property type="project" value="UniProtKB-UniRule"/>
</dbReference>
<evidence type="ECO:0000256" key="2">
    <source>
        <dbReference type="ARBA" id="ARBA00022730"/>
    </source>
</evidence>
<keyword evidence="10" id="KW-1185">Reference proteome</keyword>
<dbReference type="Pfam" id="PF01649">
    <property type="entry name" value="Ribosomal_S20p"/>
    <property type="match status" value="1"/>
</dbReference>
<dbReference type="InterPro" id="IPR036510">
    <property type="entry name" value="Ribosomal_bS20_sf"/>
</dbReference>
<keyword evidence="3 7" id="KW-0694">RNA-binding</keyword>
<comment type="function">
    <text evidence="7">Binds directly to 16S ribosomal RNA.</text>
</comment>
<evidence type="ECO:0000256" key="7">
    <source>
        <dbReference type="HAMAP-Rule" id="MF_00500"/>
    </source>
</evidence>
<dbReference type="EMBL" id="CP060715">
    <property type="protein sequence ID" value="QNN60639.1"/>
    <property type="molecule type" value="Genomic_DNA"/>
</dbReference>
<keyword evidence="2 7" id="KW-0699">rRNA-binding</keyword>
<sequence>MPNIKSNTKRVKTNEKSALSNKRQKSQLKNTLKNFTVAVENQDKEKATELFRNANTLLDKSMTSNIHHKNYVSRKKSHISQLYNTLD</sequence>
<dbReference type="PANTHER" id="PTHR33398">
    <property type="entry name" value="30S RIBOSOMAL PROTEIN S20"/>
    <property type="match status" value="1"/>
</dbReference>
<evidence type="ECO:0000313" key="10">
    <source>
        <dbReference type="Proteomes" id="UP000515928"/>
    </source>
</evidence>
<evidence type="ECO:0000256" key="3">
    <source>
        <dbReference type="ARBA" id="ARBA00022884"/>
    </source>
</evidence>
<name>A0A7G9RYG4_9FIRM</name>
<dbReference type="InterPro" id="IPR002583">
    <property type="entry name" value="Ribosomal_bS20"/>
</dbReference>
<proteinExistence type="inferred from homology"/>
<evidence type="ECO:0000256" key="4">
    <source>
        <dbReference type="ARBA" id="ARBA00022980"/>
    </source>
</evidence>
<dbReference type="HAMAP" id="MF_00500">
    <property type="entry name" value="Ribosomal_bS20"/>
    <property type="match status" value="1"/>
</dbReference>
<dbReference type="KEGG" id="eio:H9L01_09765"/>
<evidence type="ECO:0000313" key="9">
    <source>
        <dbReference type="EMBL" id="QNN60639.1"/>
    </source>
</evidence>
<feature type="region of interest" description="Disordered" evidence="8">
    <location>
        <begin position="1"/>
        <end position="27"/>
    </location>
</feature>
<dbReference type="Gene3D" id="1.20.58.110">
    <property type="entry name" value="Ribosomal protein S20"/>
    <property type="match status" value="1"/>
</dbReference>
<reference evidence="9 10" key="1">
    <citation type="submission" date="2020-08" db="EMBL/GenBank/DDBJ databases">
        <title>Genome sequence of Erysipelothrix inopinata DSM 15511T.</title>
        <authorList>
            <person name="Hyun D.-W."/>
            <person name="Bae J.-W."/>
        </authorList>
    </citation>
    <scope>NUCLEOTIDE SEQUENCE [LARGE SCALE GENOMIC DNA]</scope>
    <source>
        <strain evidence="9 10">DSM 15511</strain>
    </source>
</reference>
<dbReference type="GO" id="GO:0003735">
    <property type="term" value="F:structural constituent of ribosome"/>
    <property type="evidence" value="ECO:0007669"/>
    <property type="project" value="InterPro"/>
</dbReference>
<dbReference type="GO" id="GO:0015935">
    <property type="term" value="C:small ribosomal subunit"/>
    <property type="evidence" value="ECO:0007669"/>
    <property type="project" value="TreeGrafter"/>
</dbReference>
<dbReference type="AlphaFoldDB" id="A0A7G9RYG4"/>
<evidence type="ECO:0000256" key="1">
    <source>
        <dbReference type="ARBA" id="ARBA00007634"/>
    </source>
</evidence>
<dbReference type="GO" id="GO:0005829">
    <property type="term" value="C:cytosol"/>
    <property type="evidence" value="ECO:0007669"/>
    <property type="project" value="TreeGrafter"/>
</dbReference>
<gene>
    <name evidence="7 9" type="primary">rpsT</name>
    <name evidence="9" type="ORF">H9L01_09765</name>
</gene>
<feature type="compositionally biased region" description="Polar residues" evidence="8">
    <location>
        <begin position="16"/>
        <end position="27"/>
    </location>
</feature>
<protein>
    <recommendedName>
        <fullName evidence="6 7">Small ribosomal subunit protein bS20</fullName>
    </recommendedName>
</protein>
<dbReference type="RefSeq" id="WP_187533763.1">
    <property type="nucleotide sequence ID" value="NZ_CBCSHU010000005.1"/>
</dbReference>
<dbReference type="PANTHER" id="PTHR33398:SF1">
    <property type="entry name" value="SMALL RIBOSOMAL SUBUNIT PROTEIN BS20C"/>
    <property type="match status" value="1"/>
</dbReference>
<dbReference type="NCBIfam" id="TIGR00029">
    <property type="entry name" value="S20"/>
    <property type="match status" value="1"/>
</dbReference>
<evidence type="ECO:0000256" key="5">
    <source>
        <dbReference type="ARBA" id="ARBA00023274"/>
    </source>
</evidence>
<accession>A0A7G9RYG4</accession>
<evidence type="ECO:0000256" key="6">
    <source>
        <dbReference type="ARBA" id="ARBA00035136"/>
    </source>
</evidence>